<keyword evidence="2" id="KW-0489">Methyltransferase</keyword>
<dbReference type="GO" id="GO:0032259">
    <property type="term" value="P:methylation"/>
    <property type="evidence" value="ECO:0007669"/>
    <property type="project" value="UniProtKB-KW"/>
</dbReference>
<organism evidence="2 3">
    <name type="scientific">Klebsiella pneumoniae</name>
    <dbReference type="NCBI Taxonomy" id="573"/>
    <lineage>
        <taxon>Bacteria</taxon>
        <taxon>Pseudomonadati</taxon>
        <taxon>Pseudomonadota</taxon>
        <taxon>Gammaproteobacteria</taxon>
        <taxon>Enterobacterales</taxon>
        <taxon>Enterobacteriaceae</taxon>
        <taxon>Klebsiella/Raoultella group</taxon>
        <taxon>Klebsiella</taxon>
        <taxon>Klebsiella pneumoniae complex</taxon>
    </lineage>
</organism>
<dbReference type="Proteomes" id="UP000255239">
    <property type="component" value="Unassembled WGS sequence"/>
</dbReference>
<dbReference type="AlphaFoldDB" id="A0A378BPI4"/>
<gene>
    <name evidence="2" type="ORF">NCTC11679_01831</name>
</gene>
<name>A0A378BPI4_KLEPN</name>
<keyword evidence="1" id="KW-0175">Coiled coil</keyword>
<evidence type="ECO:0000256" key="1">
    <source>
        <dbReference type="SAM" id="Coils"/>
    </source>
</evidence>
<feature type="coiled-coil region" evidence="1">
    <location>
        <begin position="130"/>
        <end position="160"/>
    </location>
</feature>
<proteinExistence type="predicted"/>
<protein>
    <submittedName>
        <fullName evidence="2">Methyltransferase</fullName>
    </submittedName>
</protein>
<keyword evidence="2" id="KW-0808">Transferase</keyword>
<evidence type="ECO:0000313" key="3">
    <source>
        <dbReference type="Proteomes" id="UP000255239"/>
    </source>
</evidence>
<dbReference type="Gene3D" id="1.10.510.10">
    <property type="entry name" value="Transferase(Phosphotransferase) domain 1"/>
    <property type="match status" value="1"/>
</dbReference>
<dbReference type="EMBL" id="UGMG01000001">
    <property type="protein sequence ID" value="STV49360.1"/>
    <property type="molecule type" value="Genomic_DNA"/>
</dbReference>
<sequence length="217" mass="24700">MVDARQHARLIDFGSIVTTPQDCSWPTNLVQSFFVFVNELFAENKSWTGFWRSAPVHPFNLPQPWSNWLYAVWQEPVERWNFALLLALFDKKAKLPSAEQQRGATEQWIIAQETVLLELQSRMRHESAGSEALRGQIHTLEEQMAQLQAAQDALVEKAQQPVEVSHELAWLGENMEQLAALLQSAQAHAQADVQPELPLKPLSYCSDWKPLTGRSTI</sequence>
<reference evidence="2 3" key="1">
    <citation type="submission" date="2018-06" db="EMBL/GenBank/DDBJ databases">
        <authorList>
            <consortium name="Pathogen Informatics"/>
            <person name="Doyle S."/>
        </authorList>
    </citation>
    <scope>NUCLEOTIDE SEQUENCE [LARGE SCALE GENOMIC DNA]</scope>
    <source>
        <strain evidence="2 3">NCTC11679</strain>
    </source>
</reference>
<dbReference type="GO" id="GO:0008168">
    <property type="term" value="F:methyltransferase activity"/>
    <property type="evidence" value="ECO:0007669"/>
    <property type="project" value="UniProtKB-KW"/>
</dbReference>
<evidence type="ECO:0000313" key="2">
    <source>
        <dbReference type="EMBL" id="STV49360.1"/>
    </source>
</evidence>
<accession>A0A378BPI4</accession>